<accession>A0A7H0VAF8</accession>
<dbReference type="EMBL" id="CP060139">
    <property type="protein sequence ID" value="QNR22706.1"/>
    <property type="molecule type" value="Genomic_DNA"/>
</dbReference>
<gene>
    <name evidence="2" type="ORF">H4K34_09965</name>
</gene>
<keyword evidence="1" id="KW-0732">Signal</keyword>
<reference evidence="2 3" key="1">
    <citation type="submission" date="2020-08" db="EMBL/GenBank/DDBJ databases">
        <title>Croceimicrobium hydrocarbonivorans gen. nov., sp. nov., a novel marine bacterium isolated from a bacterial consortium that degrades polyethylene terephthalate.</title>
        <authorList>
            <person name="Liu R."/>
        </authorList>
    </citation>
    <scope>NUCLEOTIDE SEQUENCE [LARGE SCALE GENOMIC DNA]</scope>
    <source>
        <strain evidence="2 3">A20-9</strain>
    </source>
</reference>
<dbReference type="KEGG" id="chyd:H4K34_09965"/>
<dbReference type="Proteomes" id="UP000516305">
    <property type="component" value="Chromosome"/>
</dbReference>
<evidence type="ECO:0000313" key="3">
    <source>
        <dbReference type="Proteomes" id="UP000516305"/>
    </source>
</evidence>
<evidence type="ECO:0000313" key="2">
    <source>
        <dbReference type="EMBL" id="QNR22706.1"/>
    </source>
</evidence>
<dbReference type="RefSeq" id="WP_210757273.1">
    <property type="nucleotide sequence ID" value="NZ_CP060139.1"/>
</dbReference>
<evidence type="ECO:0000256" key="1">
    <source>
        <dbReference type="SAM" id="SignalP"/>
    </source>
</evidence>
<protein>
    <recommendedName>
        <fullName evidence="4">SH3 domain-containing protein</fullName>
    </recommendedName>
</protein>
<organism evidence="2 3">
    <name type="scientific">Croceimicrobium hydrocarbonivorans</name>
    <dbReference type="NCBI Taxonomy" id="2761580"/>
    <lineage>
        <taxon>Bacteria</taxon>
        <taxon>Pseudomonadati</taxon>
        <taxon>Bacteroidota</taxon>
        <taxon>Flavobacteriia</taxon>
        <taxon>Flavobacteriales</taxon>
        <taxon>Owenweeksiaceae</taxon>
        <taxon>Croceimicrobium</taxon>
    </lineage>
</organism>
<keyword evidence="3" id="KW-1185">Reference proteome</keyword>
<proteinExistence type="predicted"/>
<feature type="chain" id="PRO_5028931060" description="SH3 domain-containing protein" evidence="1">
    <location>
        <begin position="22"/>
        <end position="249"/>
    </location>
</feature>
<dbReference type="AlphaFoldDB" id="A0A7H0VAF8"/>
<name>A0A7H0VAF8_9FLAO</name>
<sequence>MKRTILLLSFLALFTGYSLDAQILEEKAQFSEKARGSAIFELNSGEHIYTYEPEDGWYKARKKVFLKPADVADNRLSAGAAFYNEEGAKIGQALESLRLYDIDTLKGFRSDTRLCAVVQGYIFETKIEDGSVPEEAISKILALKNRSEQQELFAELWEANDAESREFEGFEAQVIYETDKVSSEQKDFRLIVVFRGSSPYTIITNGHTIEVEKIKEFVEDGNFKTYYFYKVSESQKEVMEDIIYTFLAL</sequence>
<evidence type="ECO:0008006" key="4">
    <source>
        <dbReference type="Google" id="ProtNLM"/>
    </source>
</evidence>
<feature type="signal peptide" evidence="1">
    <location>
        <begin position="1"/>
        <end position="21"/>
    </location>
</feature>